<keyword evidence="4" id="KW-0547">Nucleotide-binding</keyword>
<dbReference type="PANTHER" id="PTHR24056">
    <property type="entry name" value="CELL DIVISION PROTEIN KINASE"/>
    <property type="match status" value="1"/>
</dbReference>
<protein>
    <recommendedName>
        <fullName evidence="8">Cyclin-dependent kinase 2 homolog</fullName>
    </recommendedName>
    <alternativeName>
        <fullName evidence="9">Cell division control protein 2 homolog</fullName>
    </alternativeName>
    <alternativeName>
        <fullName evidence="10">cdc2-related kinase 2</fullName>
    </alternativeName>
</protein>
<evidence type="ECO:0000313" key="13">
    <source>
        <dbReference type="Proteomes" id="UP000688137"/>
    </source>
</evidence>
<evidence type="ECO:0000256" key="2">
    <source>
        <dbReference type="ARBA" id="ARBA00022527"/>
    </source>
</evidence>
<evidence type="ECO:0000256" key="9">
    <source>
        <dbReference type="ARBA" id="ARBA00041902"/>
    </source>
</evidence>
<evidence type="ECO:0000256" key="4">
    <source>
        <dbReference type="ARBA" id="ARBA00022741"/>
    </source>
</evidence>
<dbReference type="GO" id="GO:0004674">
    <property type="term" value="F:protein serine/threonine kinase activity"/>
    <property type="evidence" value="ECO:0007669"/>
    <property type="project" value="UniProtKB-KW"/>
</dbReference>
<dbReference type="GO" id="GO:0005634">
    <property type="term" value="C:nucleus"/>
    <property type="evidence" value="ECO:0007669"/>
    <property type="project" value="TreeGrafter"/>
</dbReference>
<comment type="caution">
    <text evidence="12">The sequence shown here is derived from an EMBL/GenBank/DDBJ whole genome shotgun (WGS) entry which is preliminary data.</text>
</comment>
<evidence type="ECO:0000259" key="11">
    <source>
        <dbReference type="PROSITE" id="PS50011"/>
    </source>
</evidence>
<evidence type="ECO:0000256" key="10">
    <source>
        <dbReference type="ARBA" id="ARBA00042858"/>
    </source>
</evidence>
<dbReference type="PROSITE" id="PS50011">
    <property type="entry name" value="PROTEIN_KINASE_DOM"/>
    <property type="match status" value="1"/>
</dbReference>
<dbReference type="InterPro" id="IPR008271">
    <property type="entry name" value="Ser/Thr_kinase_AS"/>
</dbReference>
<accession>A0A8S1QB05</accession>
<keyword evidence="3" id="KW-0808">Transferase</keyword>
<dbReference type="GO" id="GO:0007346">
    <property type="term" value="P:regulation of mitotic cell cycle"/>
    <property type="evidence" value="ECO:0007669"/>
    <property type="project" value="TreeGrafter"/>
</dbReference>
<keyword evidence="5" id="KW-0418">Kinase</keyword>
<sequence length="402" mass="46923">MSNNGNNNNNNTNTNDVDEIEKILQMEINSSDNEQQNNQQNDQSKREQVEKYFDSMTAQDKMRLLKKRKICGLVEGCDTIEGYQKLNRIHEGVYGEVFRARDMLTGEIVAIKKIKFSQHIDKEGFPITSIREFNLLLSLNHPNIVKVKRIVMGSDKVFMVMEYMEHELKDLIERSKYQFSTAEIKCLLRQLLLGIQHFHQKSVMHRDLKTSNLLYNNKGQLKVCDFGLGRRCQRNKPYTLKVVTLWYRAPELLLSIPKYNHKIDIWSAGCIFGELLLKDQLFKGQKEMEQLEHIFRILGTPTEETWPGLKNITLAGPLRTIPKYPGIKLQDIISKEFQLSEWGYDLLKKMLTLDPEKRIEASDALKHPWFSEQPLPLSEDLMPTFPPLNEVNRDDVRKKVKK</sequence>
<dbReference type="PROSITE" id="PS00108">
    <property type="entry name" value="PROTEIN_KINASE_ST"/>
    <property type="match status" value="1"/>
</dbReference>
<evidence type="ECO:0000256" key="1">
    <source>
        <dbReference type="ARBA" id="ARBA00006485"/>
    </source>
</evidence>
<dbReference type="FunFam" id="1.10.510.10:FF:000738">
    <property type="entry name" value="Cdc2-related protein kinase 1"/>
    <property type="match status" value="1"/>
</dbReference>
<organism evidence="12 13">
    <name type="scientific">Paramecium primaurelia</name>
    <dbReference type="NCBI Taxonomy" id="5886"/>
    <lineage>
        <taxon>Eukaryota</taxon>
        <taxon>Sar</taxon>
        <taxon>Alveolata</taxon>
        <taxon>Ciliophora</taxon>
        <taxon>Intramacronucleata</taxon>
        <taxon>Oligohymenophorea</taxon>
        <taxon>Peniculida</taxon>
        <taxon>Parameciidae</taxon>
        <taxon>Paramecium</taxon>
    </lineage>
</organism>
<evidence type="ECO:0000256" key="5">
    <source>
        <dbReference type="ARBA" id="ARBA00022777"/>
    </source>
</evidence>
<dbReference type="Proteomes" id="UP000688137">
    <property type="component" value="Unassembled WGS sequence"/>
</dbReference>
<dbReference type="AlphaFoldDB" id="A0A8S1QB05"/>
<dbReference type="InterPro" id="IPR045267">
    <property type="entry name" value="CDK11/PITSLRE_STKc"/>
</dbReference>
<dbReference type="Pfam" id="PF00069">
    <property type="entry name" value="Pkinase"/>
    <property type="match status" value="1"/>
</dbReference>
<evidence type="ECO:0000256" key="7">
    <source>
        <dbReference type="ARBA" id="ARBA00038543"/>
    </source>
</evidence>
<proteinExistence type="inferred from homology"/>
<dbReference type="CDD" id="cd07843">
    <property type="entry name" value="STKc_CDC2L1"/>
    <property type="match status" value="1"/>
</dbReference>
<comment type="similarity">
    <text evidence="1">Belongs to the protein kinase superfamily. CMGC Ser/Thr protein kinase family. CDC2/CDKX subfamily.</text>
</comment>
<reference evidence="12" key="1">
    <citation type="submission" date="2021-01" db="EMBL/GenBank/DDBJ databases">
        <authorList>
            <consortium name="Genoscope - CEA"/>
            <person name="William W."/>
        </authorList>
    </citation>
    <scope>NUCLEOTIDE SEQUENCE</scope>
</reference>
<dbReference type="InterPro" id="IPR050108">
    <property type="entry name" value="CDK"/>
</dbReference>
<dbReference type="GO" id="GO:0005524">
    <property type="term" value="F:ATP binding"/>
    <property type="evidence" value="ECO:0007669"/>
    <property type="project" value="UniProtKB-KW"/>
</dbReference>
<name>A0A8S1QB05_PARPR</name>
<dbReference type="GO" id="GO:0010556">
    <property type="term" value="P:regulation of macromolecule biosynthetic process"/>
    <property type="evidence" value="ECO:0007669"/>
    <property type="project" value="UniProtKB-ARBA"/>
</dbReference>
<keyword evidence="13" id="KW-1185">Reference proteome</keyword>
<keyword evidence="6" id="KW-0067">ATP-binding</keyword>
<dbReference type="SMART" id="SM00220">
    <property type="entry name" value="S_TKc"/>
    <property type="match status" value="1"/>
</dbReference>
<evidence type="ECO:0000256" key="6">
    <source>
        <dbReference type="ARBA" id="ARBA00022840"/>
    </source>
</evidence>
<feature type="domain" description="Protein kinase" evidence="11">
    <location>
        <begin position="83"/>
        <end position="370"/>
    </location>
</feature>
<gene>
    <name evidence="12" type="ORF">PPRIM_AZ9-3.1.T1480024</name>
</gene>
<evidence type="ECO:0000256" key="3">
    <source>
        <dbReference type="ARBA" id="ARBA00022679"/>
    </source>
</evidence>
<comment type="subunit">
    <text evidence="7">May form a complex composed of at least the catalytic subunit CRK2 and a cyclin.</text>
</comment>
<dbReference type="PANTHER" id="PTHR24056:SF107">
    <property type="entry name" value="CYCLIN-DEPENDENT KINASE 11A-RELATED"/>
    <property type="match status" value="1"/>
</dbReference>
<keyword evidence="2" id="KW-0723">Serine/threonine-protein kinase</keyword>
<dbReference type="FunFam" id="3.30.200.20:FF:000172">
    <property type="entry name" value="cyclin-dependent kinase G-2 isoform X1"/>
    <property type="match status" value="1"/>
</dbReference>
<dbReference type="GO" id="GO:0080090">
    <property type="term" value="P:regulation of primary metabolic process"/>
    <property type="evidence" value="ECO:0007669"/>
    <property type="project" value="UniProtKB-ARBA"/>
</dbReference>
<dbReference type="InterPro" id="IPR000719">
    <property type="entry name" value="Prot_kinase_dom"/>
</dbReference>
<dbReference type="EMBL" id="CAJJDM010000152">
    <property type="protein sequence ID" value="CAD8111530.1"/>
    <property type="molecule type" value="Genomic_DNA"/>
</dbReference>
<evidence type="ECO:0000256" key="8">
    <source>
        <dbReference type="ARBA" id="ARBA00039612"/>
    </source>
</evidence>
<dbReference type="OMA" id="WVARATN"/>
<evidence type="ECO:0000313" key="12">
    <source>
        <dbReference type="EMBL" id="CAD8111530.1"/>
    </source>
</evidence>